<dbReference type="EMBL" id="JAQQDR010000007">
    <property type="protein sequence ID" value="MFM0240431.1"/>
    <property type="molecule type" value="Genomic_DNA"/>
</dbReference>
<feature type="compositionally biased region" description="Low complexity" evidence="1">
    <location>
        <begin position="141"/>
        <end position="151"/>
    </location>
</feature>
<sequence>MLSVANEGFPRIVDDSCQCVERPVVAEQRRLSRRVSTWSIEPAEFESTHDSLFFALRTPEKLSRLRAGPKPALKTAEILTEYQAETVMQCRKLGIVRKLGHFGCPILTDVDMIPIAIGAASTLLSGVSNAIGSGLSKLTGQSSTSESSQSSFAAHLKTATSQSSLGKSEHHHHAHGALSALANSSPSQSQTTTGSNTTAVGSVINISA</sequence>
<evidence type="ECO:0000313" key="2">
    <source>
        <dbReference type="EMBL" id="MFM0240431.1"/>
    </source>
</evidence>
<comment type="caution">
    <text evidence="2">The sequence shown here is derived from an EMBL/GenBank/DDBJ whole genome shotgun (WGS) entry which is preliminary data.</text>
</comment>
<dbReference type="RefSeq" id="WP_408262926.1">
    <property type="nucleotide sequence ID" value="NZ_JAQQCK010000008.1"/>
</dbReference>
<evidence type="ECO:0000313" key="3">
    <source>
        <dbReference type="Proteomes" id="UP001629274"/>
    </source>
</evidence>
<proteinExistence type="predicted"/>
<organism evidence="2 3">
    <name type="scientific">Paraburkholderia phytofirmans</name>
    <dbReference type="NCBI Taxonomy" id="261302"/>
    <lineage>
        <taxon>Bacteria</taxon>
        <taxon>Pseudomonadati</taxon>
        <taxon>Pseudomonadota</taxon>
        <taxon>Betaproteobacteria</taxon>
        <taxon>Burkholderiales</taxon>
        <taxon>Burkholderiaceae</taxon>
        <taxon>Paraburkholderia</taxon>
    </lineage>
</organism>
<name>A0ABW9BIK5_9BURK</name>
<evidence type="ECO:0000256" key="1">
    <source>
        <dbReference type="SAM" id="MobiDB-lite"/>
    </source>
</evidence>
<gene>
    <name evidence="2" type="ORF">PQR03_20090</name>
</gene>
<keyword evidence="3" id="KW-1185">Reference proteome</keyword>
<reference evidence="2 3" key="1">
    <citation type="journal article" date="2024" name="Chem. Sci.">
        <title>Discovery of megapolipeptins by genome mining of a Burkholderiales bacteria collection.</title>
        <authorList>
            <person name="Paulo B.S."/>
            <person name="Recchia M.J.J."/>
            <person name="Lee S."/>
            <person name="Fergusson C.H."/>
            <person name="Romanowski S.B."/>
            <person name="Hernandez A."/>
            <person name="Krull N."/>
            <person name="Liu D.Y."/>
            <person name="Cavanagh H."/>
            <person name="Bos A."/>
            <person name="Gray C.A."/>
            <person name="Murphy B.T."/>
            <person name="Linington R.G."/>
            <person name="Eustaquio A.S."/>
        </authorList>
    </citation>
    <scope>NUCLEOTIDE SEQUENCE [LARGE SCALE GENOMIC DNA]</scope>
    <source>
        <strain evidence="2 3">RL17-351-BIE-A</strain>
    </source>
</reference>
<protein>
    <submittedName>
        <fullName evidence="2">Uncharacterized protein</fullName>
    </submittedName>
</protein>
<dbReference type="Proteomes" id="UP001629274">
    <property type="component" value="Unassembled WGS sequence"/>
</dbReference>
<feature type="region of interest" description="Disordered" evidence="1">
    <location>
        <begin position="137"/>
        <end position="176"/>
    </location>
</feature>
<accession>A0ABW9BIK5</accession>